<reference evidence="3" key="1">
    <citation type="submission" date="2022-07" db="EMBL/GenBank/DDBJ databases">
        <title>Phylogenomic reconstructions and comparative analyses of Kickxellomycotina fungi.</title>
        <authorList>
            <person name="Reynolds N.K."/>
            <person name="Stajich J.E."/>
            <person name="Barry K."/>
            <person name="Grigoriev I.V."/>
            <person name="Crous P."/>
            <person name="Smith M.E."/>
        </authorList>
    </citation>
    <scope>NUCLEOTIDE SEQUENCE</scope>
    <source>
        <strain evidence="3">NBRC 105414</strain>
    </source>
</reference>
<dbReference type="SUPFAM" id="SSF51905">
    <property type="entry name" value="FAD/NAD(P)-binding domain"/>
    <property type="match status" value="1"/>
</dbReference>
<dbReference type="OrthoDB" id="5977668at2759"/>
<protein>
    <submittedName>
        <fullName evidence="3">Uncharacterized protein</fullName>
    </submittedName>
</protein>
<keyword evidence="2" id="KW-0732">Signal</keyword>
<keyword evidence="1" id="KW-0472">Membrane</keyword>
<keyword evidence="1" id="KW-1133">Transmembrane helix</keyword>
<proteinExistence type="predicted"/>
<name>A0A9W8HHP5_9FUNG</name>
<dbReference type="AlphaFoldDB" id="A0A9W8HHP5"/>
<organism evidence="3 4">
    <name type="scientific">Coemansia javaensis</name>
    <dbReference type="NCBI Taxonomy" id="2761396"/>
    <lineage>
        <taxon>Eukaryota</taxon>
        <taxon>Fungi</taxon>
        <taxon>Fungi incertae sedis</taxon>
        <taxon>Zoopagomycota</taxon>
        <taxon>Kickxellomycotina</taxon>
        <taxon>Kickxellomycetes</taxon>
        <taxon>Kickxellales</taxon>
        <taxon>Kickxellaceae</taxon>
        <taxon>Coemansia</taxon>
    </lineage>
</organism>
<dbReference type="Gene3D" id="3.50.50.60">
    <property type="entry name" value="FAD/NAD(P)-binding domain"/>
    <property type="match status" value="1"/>
</dbReference>
<feature type="signal peptide" evidence="2">
    <location>
        <begin position="1"/>
        <end position="18"/>
    </location>
</feature>
<feature type="transmembrane region" description="Helical" evidence="1">
    <location>
        <begin position="518"/>
        <end position="540"/>
    </location>
</feature>
<dbReference type="Pfam" id="PF13450">
    <property type="entry name" value="NAD_binding_8"/>
    <property type="match status" value="1"/>
</dbReference>
<dbReference type="Gene3D" id="1.10.3110.10">
    <property type="entry name" value="protoporphyrinogen ix oxidase, domain 3"/>
    <property type="match status" value="1"/>
</dbReference>
<evidence type="ECO:0000256" key="2">
    <source>
        <dbReference type="SAM" id="SignalP"/>
    </source>
</evidence>
<sequence>MGRRVAVVGSGLAGLATAHMLQTGGCEVELFERADSVGMDAGSLTVDGVRVDVPFRVMTPDYYPYLHALYGHLGIKFAAADYSMGFADEQGEPVWSYVNRPLGCYVAPIPDDVRRGARLAITRDWVRLAFACVTAMRAPALLRPGGRLSHMTIGQYLSRERYDRVFVDRVFVPFIASMLTCSISAATAYPATTIMHLVAKVLCGGRVRKARDGVQEVCALLTRGLDNNMHLGAQIDRLVLAADNDDDNDNDNAGGGSTDGRRVMLATADGKERWFDDVVLATPADTAARLLAGAQQTKRAARRAPGAYPPGELLDALRSVPYEDTSVFTHRDAAVMPARRAEWRGVNIRTAPGENRAMASHWINYVEQTSASGRVLGSDVFQTVDPLAELDPAKVISTTTFHRSLVTIESQAHINTVHRHQGRCGVWLVGTYTAPGVPLLEGCVRTAVDVVRAIVGDVPFDAPRMLRAGKGGGAPYEVGLAPGMARGEIVEAYFECDAAGTFAFARPPLAVCGAGLGAWLQAWALWLGFTVLLPLAALLSSAGDAVARAALGPDFGLRLQLVALDILIYAAWAAQAAYRWLTAQG</sequence>
<comment type="caution">
    <text evidence="3">The sequence shown here is derived from an EMBL/GenBank/DDBJ whole genome shotgun (WGS) entry which is preliminary data.</text>
</comment>
<gene>
    <name evidence="3" type="ORF">H4R18_000121</name>
</gene>
<dbReference type="PANTHER" id="PTHR42923">
    <property type="entry name" value="PROTOPORPHYRINOGEN OXIDASE"/>
    <property type="match status" value="1"/>
</dbReference>
<accession>A0A9W8HHP5</accession>
<keyword evidence="4" id="KW-1185">Reference proteome</keyword>
<feature type="transmembrane region" description="Helical" evidence="1">
    <location>
        <begin position="561"/>
        <end position="581"/>
    </location>
</feature>
<dbReference type="EMBL" id="JANBUL010000004">
    <property type="protein sequence ID" value="KAJ2786089.1"/>
    <property type="molecule type" value="Genomic_DNA"/>
</dbReference>
<dbReference type="Gene3D" id="3.90.660.20">
    <property type="entry name" value="Protoporphyrinogen oxidase, mitochondrial, domain 2"/>
    <property type="match status" value="1"/>
</dbReference>
<evidence type="ECO:0000313" key="4">
    <source>
        <dbReference type="Proteomes" id="UP001140217"/>
    </source>
</evidence>
<evidence type="ECO:0000256" key="1">
    <source>
        <dbReference type="SAM" id="Phobius"/>
    </source>
</evidence>
<keyword evidence="1" id="KW-0812">Transmembrane</keyword>
<dbReference type="GO" id="GO:0016491">
    <property type="term" value="F:oxidoreductase activity"/>
    <property type="evidence" value="ECO:0007669"/>
    <property type="project" value="TreeGrafter"/>
</dbReference>
<dbReference type="Proteomes" id="UP001140217">
    <property type="component" value="Unassembled WGS sequence"/>
</dbReference>
<dbReference type="PANTHER" id="PTHR42923:SF17">
    <property type="entry name" value="AMINE OXIDASE DOMAIN-CONTAINING PROTEIN"/>
    <property type="match status" value="1"/>
</dbReference>
<dbReference type="InterPro" id="IPR036188">
    <property type="entry name" value="FAD/NAD-bd_sf"/>
</dbReference>
<dbReference type="InterPro" id="IPR050464">
    <property type="entry name" value="Zeta_carotene_desat/Oxidored"/>
</dbReference>
<evidence type="ECO:0000313" key="3">
    <source>
        <dbReference type="EMBL" id="KAJ2786089.1"/>
    </source>
</evidence>
<feature type="chain" id="PRO_5040975424" evidence="2">
    <location>
        <begin position="19"/>
        <end position="585"/>
    </location>
</feature>